<dbReference type="PANTHER" id="PTHR42942:SF1">
    <property type="entry name" value="ALKYLTRANSFERASE-LIKE PROTEIN 1"/>
    <property type="match status" value="1"/>
</dbReference>
<evidence type="ECO:0000259" key="2">
    <source>
        <dbReference type="Pfam" id="PF01035"/>
    </source>
</evidence>
<dbReference type="GO" id="GO:0003824">
    <property type="term" value="F:catalytic activity"/>
    <property type="evidence" value="ECO:0007669"/>
    <property type="project" value="InterPro"/>
</dbReference>
<dbReference type="AlphaFoldDB" id="A0A7T7XPA6"/>
<dbReference type="RefSeq" id="WP_215627310.1">
    <property type="nucleotide sequence ID" value="NZ_CP067089.2"/>
</dbReference>
<organism evidence="3 4">
    <name type="scientific">Breznakiella homolactica</name>
    <dbReference type="NCBI Taxonomy" id="2798577"/>
    <lineage>
        <taxon>Bacteria</taxon>
        <taxon>Pseudomonadati</taxon>
        <taxon>Spirochaetota</taxon>
        <taxon>Spirochaetia</taxon>
        <taxon>Spirochaetales</taxon>
        <taxon>Breznakiellaceae</taxon>
        <taxon>Breznakiella</taxon>
    </lineage>
</organism>
<keyword evidence="1" id="KW-0227">DNA damage</keyword>
<dbReference type="GO" id="GO:0006281">
    <property type="term" value="P:DNA repair"/>
    <property type="evidence" value="ECO:0007669"/>
    <property type="project" value="InterPro"/>
</dbReference>
<keyword evidence="4" id="KW-1185">Reference proteome</keyword>
<dbReference type="InterPro" id="IPR052520">
    <property type="entry name" value="ATL_DNA_repair"/>
</dbReference>
<dbReference type="InterPro" id="IPR036217">
    <property type="entry name" value="MethylDNA_cys_MeTrfase_DNAb"/>
</dbReference>
<dbReference type="Proteomes" id="UP000595917">
    <property type="component" value="Chromosome"/>
</dbReference>
<reference evidence="3" key="1">
    <citation type="submission" date="2021-01" db="EMBL/GenBank/DDBJ databases">
        <title>Description of Breznakiella homolactica.</title>
        <authorList>
            <person name="Song Y."/>
            <person name="Brune A."/>
        </authorList>
    </citation>
    <scope>NUCLEOTIDE SEQUENCE</scope>
    <source>
        <strain evidence="3">RmG30</strain>
    </source>
</reference>
<dbReference type="InterPro" id="IPR014048">
    <property type="entry name" value="MethylDNA_cys_MeTrfase_DNA-bd"/>
</dbReference>
<feature type="domain" description="Methylated-DNA-[protein]-cysteine S-methyltransferase DNA binding" evidence="2">
    <location>
        <begin position="8"/>
        <end position="84"/>
    </location>
</feature>
<name>A0A7T7XPA6_9SPIR</name>
<dbReference type="Pfam" id="PF01035">
    <property type="entry name" value="DNA_binding_1"/>
    <property type="match status" value="1"/>
</dbReference>
<evidence type="ECO:0000256" key="1">
    <source>
        <dbReference type="ARBA" id="ARBA00022763"/>
    </source>
</evidence>
<dbReference type="InterPro" id="IPR036388">
    <property type="entry name" value="WH-like_DNA-bd_sf"/>
</dbReference>
<dbReference type="EMBL" id="CP067089">
    <property type="protein sequence ID" value="QQO10006.1"/>
    <property type="molecule type" value="Genomic_DNA"/>
</dbReference>
<accession>A0A7T7XPA6</accession>
<dbReference type="PANTHER" id="PTHR42942">
    <property type="entry name" value="6-O-METHYLGUANINE DNA METHYLTRANSFERASE"/>
    <property type="match status" value="1"/>
</dbReference>
<dbReference type="SUPFAM" id="SSF46767">
    <property type="entry name" value="Methylated DNA-protein cysteine methyltransferase, C-terminal domain"/>
    <property type="match status" value="1"/>
</dbReference>
<dbReference type="Gene3D" id="1.10.10.10">
    <property type="entry name" value="Winged helix-like DNA-binding domain superfamily/Winged helix DNA-binding domain"/>
    <property type="match status" value="1"/>
</dbReference>
<protein>
    <submittedName>
        <fullName evidence="3">MGMT family protein</fullName>
    </submittedName>
</protein>
<evidence type="ECO:0000313" key="3">
    <source>
        <dbReference type="EMBL" id="QQO10006.1"/>
    </source>
</evidence>
<sequence length="99" mass="10795">MTETTFCIIQAIKAVPAGRVSSYRNIAWKAGLSNGARQVARILHSMSESQNLPWHRIIKADGRIALRPGEGREDQILLLRGEGVAVSDAGSVDMTRYGC</sequence>
<dbReference type="KEGG" id="bhc:JFL75_03575"/>
<proteinExistence type="predicted"/>
<evidence type="ECO:0000313" key="4">
    <source>
        <dbReference type="Proteomes" id="UP000595917"/>
    </source>
</evidence>
<dbReference type="CDD" id="cd06445">
    <property type="entry name" value="ATase"/>
    <property type="match status" value="1"/>
</dbReference>
<gene>
    <name evidence="3" type="ORF">JFL75_03575</name>
</gene>